<evidence type="ECO:0000256" key="1">
    <source>
        <dbReference type="ARBA" id="ARBA00001933"/>
    </source>
</evidence>
<evidence type="ECO:0000313" key="5">
    <source>
        <dbReference type="EMBL" id="KAK2973779.1"/>
    </source>
</evidence>
<accession>A0AA88QXH7</accession>
<dbReference type="GO" id="GO:0005737">
    <property type="term" value="C:cytoplasm"/>
    <property type="evidence" value="ECO:0007669"/>
    <property type="project" value="TreeGrafter"/>
</dbReference>
<sequence>MSAISSVLMQLCSSVDHVVASQTLYGGTHALLTHFSPRACNITTSFVDLRDHDTVKAAIVEGRTKVLYFEAVSNPTLTVADVLELCRIAPDKGLTVVVDNTFAPMIEALRASNRGRMQVIVQRNRVVEHDHIPKMVLSCQNGHVPPSWCAYNGSSCILGVLTIIYNVMEVKHHPFTRAASPKILARHSRGSKEKEEDEES</sequence>
<reference evidence="5" key="1">
    <citation type="submission" date="2022-12" db="EMBL/GenBank/DDBJ databases">
        <title>Draft genome assemblies for two species of Escallonia (Escalloniales).</title>
        <authorList>
            <person name="Chanderbali A."/>
            <person name="Dervinis C."/>
            <person name="Anghel I."/>
            <person name="Soltis D."/>
            <person name="Soltis P."/>
            <person name="Zapata F."/>
        </authorList>
    </citation>
    <scope>NUCLEOTIDE SEQUENCE</scope>
    <source>
        <strain evidence="5">UCBG92.1500</strain>
        <tissue evidence="5">Leaf</tissue>
    </source>
</reference>
<dbReference type="InterPro" id="IPR015421">
    <property type="entry name" value="PyrdxlP-dep_Trfase_major"/>
</dbReference>
<feature type="region of interest" description="Disordered" evidence="4">
    <location>
        <begin position="181"/>
        <end position="200"/>
    </location>
</feature>
<evidence type="ECO:0000256" key="3">
    <source>
        <dbReference type="RuleBase" id="RU362118"/>
    </source>
</evidence>
<organism evidence="5 6">
    <name type="scientific">Escallonia rubra</name>
    <dbReference type="NCBI Taxonomy" id="112253"/>
    <lineage>
        <taxon>Eukaryota</taxon>
        <taxon>Viridiplantae</taxon>
        <taxon>Streptophyta</taxon>
        <taxon>Embryophyta</taxon>
        <taxon>Tracheophyta</taxon>
        <taxon>Spermatophyta</taxon>
        <taxon>Magnoliopsida</taxon>
        <taxon>eudicotyledons</taxon>
        <taxon>Gunneridae</taxon>
        <taxon>Pentapetalae</taxon>
        <taxon>asterids</taxon>
        <taxon>campanulids</taxon>
        <taxon>Escalloniales</taxon>
        <taxon>Escalloniaceae</taxon>
        <taxon>Escallonia</taxon>
    </lineage>
</organism>
<dbReference type="Proteomes" id="UP001187471">
    <property type="component" value="Unassembled WGS sequence"/>
</dbReference>
<dbReference type="GO" id="GO:0019346">
    <property type="term" value="P:transsulfuration"/>
    <property type="evidence" value="ECO:0007669"/>
    <property type="project" value="InterPro"/>
</dbReference>
<keyword evidence="2 3" id="KW-0663">Pyridoxal phosphate</keyword>
<dbReference type="GO" id="GO:0030170">
    <property type="term" value="F:pyridoxal phosphate binding"/>
    <property type="evidence" value="ECO:0007669"/>
    <property type="project" value="InterPro"/>
</dbReference>
<evidence type="ECO:0000256" key="4">
    <source>
        <dbReference type="SAM" id="MobiDB-lite"/>
    </source>
</evidence>
<comment type="similarity">
    <text evidence="3">Belongs to the trans-sulfuration enzymes family.</text>
</comment>
<dbReference type="PANTHER" id="PTHR11808">
    <property type="entry name" value="TRANS-SULFURATION ENZYME FAMILY MEMBER"/>
    <property type="match status" value="1"/>
</dbReference>
<dbReference type="AlphaFoldDB" id="A0AA88QXH7"/>
<dbReference type="Pfam" id="PF01053">
    <property type="entry name" value="Cys_Met_Meta_PP"/>
    <property type="match status" value="1"/>
</dbReference>
<name>A0AA88QXH7_9ASTE</name>
<dbReference type="SUPFAM" id="SSF53383">
    <property type="entry name" value="PLP-dependent transferases"/>
    <property type="match status" value="1"/>
</dbReference>
<dbReference type="Gene3D" id="3.40.640.10">
    <property type="entry name" value="Type I PLP-dependent aspartate aminotransferase-like (Major domain)"/>
    <property type="match status" value="1"/>
</dbReference>
<evidence type="ECO:0008006" key="7">
    <source>
        <dbReference type="Google" id="ProtNLM"/>
    </source>
</evidence>
<protein>
    <recommendedName>
        <fullName evidence="7">Gamma-cystathionase</fullName>
    </recommendedName>
</protein>
<comment type="caution">
    <text evidence="5">The sequence shown here is derived from an EMBL/GenBank/DDBJ whole genome shotgun (WGS) entry which is preliminary data.</text>
</comment>
<dbReference type="InterPro" id="IPR015424">
    <property type="entry name" value="PyrdxlP-dep_Trfase"/>
</dbReference>
<dbReference type="PANTHER" id="PTHR11808:SF80">
    <property type="entry name" value="CYSTATHIONINE GAMMA-LYASE"/>
    <property type="match status" value="1"/>
</dbReference>
<dbReference type="GO" id="GO:0016846">
    <property type="term" value="F:carbon-sulfur lyase activity"/>
    <property type="evidence" value="ECO:0007669"/>
    <property type="project" value="TreeGrafter"/>
</dbReference>
<dbReference type="EMBL" id="JAVXUO010002372">
    <property type="protein sequence ID" value="KAK2973779.1"/>
    <property type="molecule type" value="Genomic_DNA"/>
</dbReference>
<proteinExistence type="inferred from homology"/>
<keyword evidence="6" id="KW-1185">Reference proteome</keyword>
<gene>
    <name evidence="5" type="ORF">RJ640_018987</name>
</gene>
<dbReference type="InterPro" id="IPR000277">
    <property type="entry name" value="Cys/Met-Metab_PyrdxlP-dep_enz"/>
</dbReference>
<evidence type="ECO:0000313" key="6">
    <source>
        <dbReference type="Proteomes" id="UP001187471"/>
    </source>
</evidence>
<comment type="cofactor">
    <cofactor evidence="1 3">
        <name>pyridoxal 5'-phosphate</name>
        <dbReference type="ChEBI" id="CHEBI:597326"/>
    </cofactor>
</comment>
<evidence type="ECO:0000256" key="2">
    <source>
        <dbReference type="ARBA" id="ARBA00022898"/>
    </source>
</evidence>